<accession>A0A014PIU5</accession>
<feature type="chain" id="PRO_5012610309" evidence="1">
    <location>
        <begin position="16"/>
        <end position="183"/>
    </location>
</feature>
<keyword evidence="1" id="KW-0732">Signal</keyword>
<proteinExistence type="predicted"/>
<comment type="caution">
    <text evidence="2">The sequence shown here is derived from an EMBL/GenBank/DDBJ whole genome shotgun (WGS) entry which is preliminary data.</text>
</comment>
<dbReference type="Proteomes" id="UP000030151">
    <property type="component" value="Unassembled WGS sequence"/>
</dbReference>
<name>A0A014PIU5_9HYPO</name>
<dbReference type="AlphaFoldDB" id="A0A014PIU5"/>
<protein>
    <submittedName>
        <fullName evidence="2">Thaumatin family protein</fullName>
    </submittedName>
</protein>
<gene>
    <name evidence="2" type="ORF">X797_011314</name>
</gene>
<evidence type="ECO:0000256" key="1">
    <source>
        <dbReference type="SAM" id="SignalP"/>
    </source>
</evidence>
<dbReference type="PANTHER" id="PTHR36195:SF4">
    <property type="entry name" value="DOMAIN PROTEIN, PUTATIVE (AFU_ORTHOLOGUE AFUA_5G01990)-RELATED"/>
    <property type="match status" value="1"/>
</dbReference>
<sequence length="183" mass="20611">MHLCLFLIIVPFTQGLSQVSVVNRCPFVVFLKSVQQDVSQVQELGFSQIYSEAYRPVINGTGVSIKITTNRKVGEEVDEQKRSAEFDNSPVTQLEYSYVPSNGPVDLFYDISAIDDSPERQFCQYGYQLHTTSFRCDSVHCPTRCDAFCPHVYNLPDDNWATHGCTSDVGLELVLCTSYTDMP</sequence>
<organism evidence="2 3">
    <name type="scientific">Metarhizium robertsii</name>
    <dbReference type="NCBI Taxonomy" id="568076"/>
    <lineage>
        <taxon>Eukaryota</taxon>
        <taxon>Fungi</taxon>
        <taxon>Dikarya</taxon>
        <taxon>Ascomycota</taxon>
        <taxon>Pezizomycotina</taxon>
        <taxon>Sordariomycetes</taxon>
        <taxon>Hypocreomycetidae</taxon>
        <taxon>Hypocreales</taxon>
        <taxon>Clavicipitaceae</taxon>
        <taxon>Metarhizium</taxon>
    </lineage>
</organism>
<feature type="signal peptide" evidence="1">
    <location>
        <begin position="1"/>
        <end position="15"/>
    </location>
</feature>
<reference evidence="2 3" key="1">
    <citation type="submission" date="2014-02" db="EMBL/GenBank/DDBJ databases">
        <title>The genome sequence of the entomopathogenic fungus Metarhizium robertsii ARSEF 2575.</title>
        <authorList>
            <person name="Giuliano Garisto Donzelli B."/>
            <person name="Roe B.A."/>
            <person name="Macmil S.L."/>
            <person name="Krasnoff S.B."/>
            <person name="Gibson D.M."/>
        </authorList>
    </citation>
    <scope>NUCLEOTIDE SEQUENCE [LARGE SCALE GENOMIC DNA]</scope>
    <source>
        <strain evidence="2 3">ARSEF 2575</strain>
    </source>
</reference>
<dbReference type="PANTHER" id="PTHR36195">
    <property type="entry name" value="DOMAIN PROTEIN, PUTATIVE (AFU_ORTHOLOGUE AFUA_5G01990)-RELATED-RELATED"/>
    <property type="match status" value="1"/>
</dbReference>
<evidence type="ECO:0000313" key="2">
    <source>
        <dbReference type="EMBL" id="EXU95598.1"/>
    </source>
</evidence>
<dbReference type="Pfam" id="PF04681">
    <property type="entry name" value="Bys1"/>
    <property type="match status" value="1"/>
</dbReference>
<dbReference type="EMBL" id="JELW01000072">
    <property type="protein sequence ID" value="EXU95598.1"/>
    <property type="molecule type" value="Genomic_DNA"/>
</dbReference>
<dbReference type="InterPro" id="IPR006771">
    <property type="entry name" value="CetA-like"/>
</dbReference>
<dbReference type="HOGENOM" id="CLU_083650_2_1_1"/>
<evidence type="ECO:0000313" key="3">
    <source>
        <dbReference type="Proteomes" id="UP000030151"/>
    </source>
</evidence>